<evidence type="ECO:0000313" key="2">
    <source>
        <dbReference type="Proteomes" id="UP000254400"/>
    </source>
</evidence>
<dbReference type="EC" id="1.1.1.100" evidence="1"/>
<sequence length="106" mass="11893">MELFSCFCITTKAALHSYTLSQRYMLKDTSVKILEIAPPGVQTYFNNDPSSMLLASFIDETMKVLGTDADEVLVEEAKVFRNNPGPNEGIFVNQLNNMMFEPPKGH</sequence>
<dbReference type="Proteomes" id="UP000254400">
    <property type="component" value="Unassembled WGS sequence"/>
</dbReference>
<dbReference type="RefSeq" id="WP_023988770.1">
    <property type="nucleotide sequence ID" value="NZ_CP011420.1"/>
</dbReference>
<accession>A0A2X0T7X7</accession>
<dbReference type="EMBL" id="UGSC01000001">
    <property type="protein sequence ID" value="SUA69768.1"/>
    <property type="molecule type" value="Genomic_DNA"/>
</dbReference>
<protein>
    <submittedName>
        <fullName evidence="1">Short-chain dehydrogenase/reductase SDR</fullName>
        <ecNumber evidence="1">1.1.1.100</ecNumber>
    </submittedName>
</protein>
<dbReference type="GO" id="GO:0004316">
    <property type="term" value="F:3-oxoacyl-[acyl-carrier-protein] reductase (NADPH) activity"/>
    <property type="evidence" value="ECO:0007669"/>
    <property type="project" value="UniProtKB-EC"/>
</dbReference>
<dbReference type="AlphaFoldDB" id="A0A2X0T7X7"/>
<evidence type="ECO:0000313" key="1">
    <source>
        <dbReference type="EMBL" id="SUA69768.1"/>
    </source>
</evidence>
<keyword evidence="1" id="KW-0560">Oxidoreductase</keyword>
<name>A0A2X0T7X7_PAEPO</name>
<organism evidence="1 2">
    <name type="scientific">Paenibacillus polymyxa</name>
    <name type="common">Bacillus polymyxa</name>
    <dbReference type="NCBI Taxonomy" id="1406"/>
    <lineage>
        <taxon>Bacteria</taxon>
        <taxon>Bacillati</taxon>
        <taxon>Bacillota</taxon>
        <taxon>Bacilli</taxon>
        <taxon>Bacillales</taxon>
        <taxon>Paenibacillaceae</taxon>
        <taxon>Paenibacillus</taxon>
    </lineage>
</organism>
<reference evidence="1 2" key="1">
    <citation type="submission" date="2018-06" db="EMBL/GenBank/DDBJ databases">
        <authorList>
            <consortium name="Pathogen Informatics"/>
            <person name="Doyle S."/>
        </authorList>
    </citation>
    <scope>NUCLEOTIDE SEQUENCE [LARGE SCALE GENOMIC DNA]</scope>
    <source>
        <strain evidence="1 2">NCTC10343</strain>
    </source>
</reference>
<gene>
    <name evidence="1" type="primary">sdr5_1</name>
    <name evidence="1" type="ORF">NCTC10343_02634</name>
</gene>
<proteinExistence type="predicted"/>